<dbReference type="InterPro" id="IPR041095">
    <property type="entry name" value="EFG_II"/>
</dbReference>
<evidence type="ECO:0000313" key="11">
    <source>
        <dbReference type="Proteomes" id="UP000027997"/>
    </source>
</evidence>
<dbReference type="GO" id="GO:0097216">
    <property type="term" value="F:guanosine tetraphosphate binding"/>
    <property type="evidence" value="ECO:0007669"/>
    <property type="project" value="UniProtKB-ARBA"/>
</dbReference>
<keyword evidence="6 8" id="KW-0342">GTP-binding</keyword>
<dbReference type="SUPFAM" id="SSF54980">
    <property type="entry name" value="EF-G C-terminal domain-like"/>
    <property type="match status" value="2"/>
</dbReference>
<dbReference type="InterPro" id="IPR000640">
    <property type="entry name" value="EFG_V-like"/>
</dbReference>
<dbReference type="CDD" id="cd03713">
    <property type="entry name" value="EFG_mtEFG_C"/>
    <property type="match status" value="1"/>
</dbReference>
<dbReference type="CDD" id="cd01434">
    <property type="entry name" value="EFG_mtEFG1_IV"/>
    <property type="match status" value="1"/>
</dbReference>
<dbReference type="NCBIfam" id="NF009381">
    <property type="entry name" value="PRK12740.1-5"/>
    <property type="match status" value="1"/>
</dbReference>
<dbReference type="STRING" id="305900.GV64_23200"/>
<evidence type="ECO:0000256" key="4">
    <source>
        <dbReference type="ARBA" id="ARBA00022768"/>
    </source>
</evidence>
<dbReference type="InterPro" id="IPR035647">
    <property type="entry name" value="EFG_III/V"/>
</dbReference>
<dbReference type="CDD" id="cd01886">
    <property type="entry name" value="EF-G"/>
    <property type="match status" value="1"/>
</dbReference>
<dbReference type="SUPFAM" id="SSF54211">
    <property type="entry name" value="Ribosomal protein S5 domain 2-like"/>
    <property type="match status" value="1"/>
</dbReference>
<dbReference type="SUPFAM" id="SSF52540">
    <property type="entry name" value="P-loop containing nucleoside triphosphate hydrolases"/>
    <property type="match status" value="1"/>
</dbReference>
<dbReference type="InterPro" id="IPR027417">
    <property type="entry name" value="P-loop_NTPase"/>
</dbReference>
<dbReference type="InterPro" id="IPR047872">
    <property type="entry name" value="EFG_IV"/>
</dbReference>
<feature type="binding site" evidence="8">
    <location>
        <begin position="88"/>
        <end position="92"/>
    </location>
    <ligand>
        <name>GTP</name>
        <dbReference type="ChEBI" id="CHEBI:37565"/>
    </ligand>
</feature>
<dbReference type="GO" id="GO:0005525">
    <property type="term" value="F:GTP binding"/>
    <property type="evidence" value="ECO:0007669"/>
    <property type="project" value="UniProtKB-UniRule"/>
</dbReference>
<dbReference type="InterPro" id="IPR005517">
    <property type="entry name" value="Transl_elong_EFG/EF2_IV"/>
</dbReference>
<evidence type="ECO:0000256" key="1">
    <source>
        <dbReference type="ARBA" id="ARBA00005870"/>
    </source>
</evidence>
<dbReference type="InterPro" id="IPR009022">
    <property type="entry name" value="EFG_III"/>
</dbReference>
<keyword evidence="8" id="KW-0963">Cytoplasm</keyword>
<sequence length="700" mass="77331">MARKTPINRYRNIGICAHVDAGKTTTTERVLFYTGLSHKIGEVHDGAATMDWMEQEQERGITITSAATTCFWRGMDAQFDEHRVNIIDTPGHVDFTIEVERSLRVLDGAVVVLCGSSGVQPQTETVWRQADKYEVPRMVFVNKMDRTGADFEMVVSQLRERLSANAVPMQMTIGAEDDFKGVVDLVKMKSIIWNEEDQGMTFKYEDIPADMEELCAEMREYMVEAAAEATEELMEKYLEEGDLSEEEIKAGIRARTLANEIIPVFGGSAFKNKGVQAVLDAVIELMPSPKEVKAIEGVLDDAEGTVATREADDKAPFSALAFKIATDPFVGTLTFIRNYSGVLNSGDTVYNPVKHKKERVGRMVQMHANNREELKECVAGDIVALIGMKDVTTGDTLCAMDSIITLERMEFPEPVISVAVEPKTKADQEKMGIALGKLAQEDPSFRVHTDEESGQTIISGMGELHLDIIVDRMRREFKVEANIGKPQVAYREKLKGSVDANHKFAKQSGGRGQYGHVVVEFSPADAGEEGLEFINEIVGGAIPREYIPAIQKGIEEQMKNGVIAGYPLLGLKARLYDGSFHDVDSNEMAFKIAASQALKKYAPQANPVLMEPMMKVEVVTPEDYMGDVMGDLNRRRGIVQGMEDRSSGKVINAQVPLGEMFGYATDLRSATQGRATYTMEFHEYAEAPASIAEAVIKNQG</sequence>
<evidence type="ECO:0000256" key="6">
    <source>
        <dbReference type="ARBA" id="ARBA00023134"/>
    </source>
</evidence>
<comment type="similarity">
    <text evidence="1 8">Belongs to the TRAFAC class translation factor GTPase superfamily. Classic translation factor GTPase family. EF-G/EF-2 subfamily.</text>
</comment>
<dbReference type="FunFam" id="3.30.70.870:FF:000001">
    <property type="entry name" value="Elongation factor G"/>
    <property type="match status" value="1"/>
</dbReference>
<accession>A0A081KGG1</accession>
<dbReference type="SUPFAM" id="SSF50447">
    <property type="entry name" value="Translation proteins"/>
    <property type="match status" value="1"/>
</dbReference>
<dbReference type="FunFam" id="3.30.70.240:FF:000001">
    <property type="entry name" value="Elongation factor G"/>
    <property type="match status" value="1"/>
</dbReference>
<keyword evidence="3 8" id="KW-0547">Nucleotide-binding</keyword>
<keyword evidence="11" id="KW-1185">Reference proteome</keyword>
<dbReference type="CDD" id="cd04088">
    <property type="entry name" value="EFG_mtEFG_II"/>
    <property type="match status" value="1"/>
</dbReference>
<evidence type="ECO:0000256" key="2">
    <source>
        <dbReference type="ARBA" id="ARBA00017872"/>
    </source>
</evidence>
<dbReference type="CDD" id="cd16262">
    <property type="entry name" value="EFG_III"/>
    <property type="match status" value="1"/>
</dbReference>
<dbReference type="NCBIfam" id="TIGR00231">
    <property type="entry name" value="small_GTP"/>
    <property type="match status" value="1"/>
</dbReference>
<protein>
    <recommendedName>
        <fullName evidence="2 8">Elongation factor G</fullName>
        <shortName evidence="8">EF-G</shortName>
    </recommendedName>
</protein>
<dbReference type="InterPro" id="IPR035649">
    <property type="entry name" value="EFG_V"/>
</dbReference>
<dbReference type="Pfam" id="PF03144">
    <property type="entry name" value="GTP_EFTU_D2"/>
    <property type="match status" value="1"/>
</dbReference>
<evidence type="ECO:0000256" key="7">
    <source>
        <dbReference type="ARBA" id="ARBA00024731"/>
    </source>
</evidence>
<dbReference type="InterPro" id="IPR009000">
    <property type="entry name" value="Transl_B-barrel_sf"/>
</dbReference>
<name>A0A081KGG1_9GAMM</name>
<dbReference type="SMART" id="SM00889">
    <property type="entry name" value="EFG_IV"/>
    <property type="match status" value="1"/>
</dbReference>
<dbReference type="PANTHER" id="PTHR43261:SF1">
    <property type="entry name" value="RIBOSOME-RELEASING FACTOR 2, MITOCHONDRIAL"/>
    <property type="match status" value="1"/>
</dbReference>
<keyword evidence="5 8" id="KW-0648">Protein biosynthesis</keyword>
<dbReference type="Gene3D" id="3.30.70.240">
    <property type="match status" value="1"/>
</dbReference>
<dbReference type="PRINTS" id="PR00315">
    <property type="entry name" value="ELONGATNFCT"/>
</dbReference>
<dbReference type="Pfam" id="PF00679">
    <property type="entry name" value="EFG_C"/>
    <property type="match status" value="1"/>
</dbReference>
<dbReference type="FunFam" id="3.30.230.10:FF:000003">
    <property type="entry name" value="Elongation factor G"/>
    <property type="match status" value="1"/>
</dbReference>
<proteinExistence type="inferred from homology"/>
<dbReference type="GO" id="GO:0003924">
    <property type="term" value="F:GTPase activity"/>
    <property type="evidence" value="ECO:0007669"/>
    <property type="project" value="InterPro"/>
</dbReference>
<comment type="caution">
    <text evidence="10">The sequence shown here is derived from an EMBL/GenBank/DDBJ whole genome shotgun (WGS) entry which is preliminary data.</text>
</comment>
<dbReference type="FunFam" id="3.40.50.300:FF:000029">
    <property type="entry name" value="Elongation factor G"/>
    <property type="match status" value="1"/>
</dbReference>
<dbReference type="Gene3D" id="3.40.50.300">
    <property type="entry name" value="P-loop containing nucleotide triphosphate hydrolases"/>
    <property type="match status" value="1"/>
</dbReference>
<dbReference type="Proteomes" id="UP000027997">
    <property type="component" value="Unassembled WGS sequence"/>
</dbReference>
<dbReference type="Pfam" id="PF03764">
    <property type="entry name" value="EFG_IV"/>
    <property type="match status" value="1"/>
</dbReference>
<feature type="binding site" evidence="8">
    <location>
        <begin position="17"/>
        <end position="24"/>
    </location>
    <ligand>
        <name>GTP</name>
        <dbReference type="ChEBI" id="CHEBI:37565"/>
    </ligand>
</feature>
<gene>
    <name evidence="8 10" type="primary">fusA</name>
    <name evidence="10" type="ORF">GV64_23200</name>
</gene>
<dbReference type="AlphaFoldDB" id="A0A081KGG1"/>
<dbReference type="EMBL" id="JOJP01000001">
    <property type="protein sequence ID" value="KEI73237.1"/>
    <property type="molecule type" value="Genomic_DNA"/>
</dbReference>
<dbReference type="InterPro" id="IPR004540">
    <property type="entry name" value="Transl_elong_EFG/EF2"/>
</dbReference>
<reference evidence="10 11" key="1">
    <citation type="submission" date="2014-06" db="EMBL/GenBank/DDBJ databases">
        <title>Whole Genome Sequences of Three Symbiotic Endozoicomonas Bacteria.</title>
        <authorList>
            <person name="Neave M.J."/>
            <person name="Apprill A."/>
            <person name="Voolstra C.R."/>
        </authorList>
    </citation>
    <scope>NUCLEOTIDE SEQUENCE [LARGE SCALE GENOMIC DNA]</scope>
    <source>
        <strain evidence="10 11">DSM 22380</strain>
    </source>
</reference>
<dbReference type="InterPro" id="IPR031157">
    <property type="entry name" value="G_TR_CS"/>
</dbReference>
<feature type="domain" description="Tr-type G" evidence="9">
    <location>
        <begin position="8"/>
        <end position="290"/>
    </location>
</feature>
<dbReference type="GO" id="GO:0005737">
    <property type="term" value="C:cytoplasm"/>
    <property type="evidence" value="ECO:0007669"/>
    <property type="project" value="UniProtKB-SubCell"/>
</dbReference>
<comment type="subcellular location">
    <subcellularLocation>
        <location evidence="8">Cytoplasm</location>
    </subcellularLocation>
</comment>
<evidence type="ECO:0000256" key="3">
    <source>
        <dbReference type="ARBA" id="ARBA00022741"/>
    </source>
</evidence>
<feature type="binding site" evidence="8">
    <location>
        <begin position="142"/>
        <end position="145"/>
    </location>
    <ligand>
        <name>GTP</name>
        <dbReference type="ChEBI" id="CHEBI:37565"/>
    </ligand>
</feature>
<organism evidence="10 11">
    <name type="scientific">Endozoicomonas elysicola</name>
    <dbReference type="NCBI Taxonomy" id="305900"/>
    <lineage>
        <taxon>Bacteria</taxon>
        <taxon>Pseudomonadati</taxon>
        <taxon>Pseudomonadota</taxon>
        <taxon>Gammaproteobacteria</taxon>
        <taxon>Oceanospirillales</taxon>
        <taxon>Endozoicomonadaceae</taxon>
        <taxon>Endozoicomonas</taxon>
    </lineage>
</organism>
<evidence type="ECO:0000313" key="10">
    <source>
        <dbReference type="EMBL" id="KEI73237.1"/>
    </source>
</evidence>
<comment type="function">
    <text evidence="7 8">Catalyzes the GTP-dependent ribosomal translocation step during translation elongation. During this step, the ribosome changes from the pre-translocational (PRE) to the post-translocational (POST) state as the newly formed A-site-bound peptidyl-tRNA and P-site-bound deacylated tRNA move to the P and E sites, respectively. Catalyzes the coordinated movement of the two tRNA molecules, the mRNA and conformational changes in the ribosome.</text>
</comment>
<evidence type="ECO:0000259" key="9">
    <source>
        <dbReference type="PROSITE" id="PS51722"/>
    </source>
</evidence>
<dbReference type="InterPro" id="IPR005225">
    <property type="entry name" value="Small_GTP-bd"/>
</dbReference>
<dbReference type="Gene3D" id="2.40.30.10">
    <property type="entry name" value="Translation factors"/>
    <property type="match status" value="1"/>
</dbReference>
<dbReference type="Pfam" id="PF00009">
    <property type="entry name" value="GTP_EFTU"/>
    <property type="match status" value="1"/>
</dbReference>
<dbReference type="NCBIfam" id="TIGR00484">
    <property type="entry name" value="EF-G"/>
    <property type="match status" value="1"/>
</dbReference>
<dbReference type="SMART" id="SM00838">
    <property type="entry name" value="EFG_C"/>
    <property type="match status" value="1"/>
</dbReference>
<dbReference type="Pfam" id="PF14492">
    <property type="entry name" value="EFG_III"/>
    <property type="match status" value="1"/>
</dbReference>
<dbReference type="InterPro" id="IPR014721">
    <property type="entry name" value="Ribsml_uS5_D2-typ_fold_subgr"/>
</dbReference>
<keyword evidence="4 8" id="KW-0251">Elongation factor</keyword>
<dbReference type="Gene3D" id="3.30.230.10">
    <property type="match status" value="1"/>
</dbReference>
<dbReference type="Gene3D" id="3.30.70.870">
    <property type="entry name" value="Elongation Factor G (Translational Gtpase), domain 3"/>
    <property type="match status" value="1"/>
</dbReference>
<dbReference type="PROSITE" id="PS00301">
    <property type="entry name" value="G_TR_1"/>
    <property type="match status" value="1"/>
</dbReference>
<dbReference type="InterPro" id="IPR020568">
    <property type="entry name" value="Ribosomal_Su5_D2-typ_SF"/>
</dbReference>
<dbReference type="InterPro" id="IPR000795">
    <property type="entry name" value="T_Tr_GTP-bd_dom"/>
</dbReference>
<evidence type="ECO:0000256" key="5">
    <source>
        <dbReference type="ARBA" id="ARBA00022917"/>
    </source>
</evidence>
<dbReference type="HAMAP" id="MF_00054_B">
    <property type="entry name" value="EF_G_EF_2_B"/>
    <property type="match status" value="1"/>
</dbReference>
<evidence type="ECO:0000256" key="8">
    <source>
        <dbReference type="HAMAP-Rule" id="MF_00054"/>
    </source>
</evidence>
<dbReference type="PROSITE" id="PS51722">
    <property type="entry name" value="G_TR_2"/>
    <property type="match status" value="1"/>
</dbReference>
<dbReference type="InterPro" id="IPR004161">
    <property type="entry name" value="EFTu-like_2"/>
</dbReference>
<dbReference type="RefSeq" id="WP_020581764.1">
    <property type="nucleotide sequence ID" value="NZ_JOJP01000001.1"/>
</dbReference>
<dbReference type="GO" id="GO:0003746">
    <property type="term" value="F:translation elongation factor activity"/>
    <property type="evidence" value="ECO:0007669"/>
    <property type="project" value="UniProtKB-UniRule"/>
</dbReference>
<dbReference type="eggNOG" id="COG0480">
    <property type="taxonomic scope" value="Bacteria"/>
</dbReference>
<dbReference type="PANTHER" id="PTHR43261">
    <property type="entry name" value="TRANSLATION ELONGATION FACTOR G-RELATED"/>
    <property type="match status" value="1"/>
</dbReference>
<dbReference type="FunFam" id="2.40.30.10:FF:000006">
    <property type="entry name" value="Elongation factor G"/>
    <property type="match status" value="1"/>
</dbReference>
<dbReference type="GO" id="GO:0032790">
    <property type="term" value="P:ribosome disassembly"/>
    <property type="evidence" value="ECO:0007669"/>
    <property type="project" value="TreeGrafter"/>
</dbReference>